<comment type="caution">
    <text evidence="3">The sequence shown here is derived from an EMBL/GenBank/DDBJ whole genome shotgun (WGS) entry which is preliminary data.</text>
</comment>
<dbReference type="EMBL" id="QTUC01000001">
    <property type="protein sequence ID" value="REF35967.1"/>
    <property type="molecule type" value="Genomic_DNA"/>
</dbReference>
<evidence type="ECO:0000313" key="4">
    <source>
        <dbReference type="Proteomes" id="UP000256485"/>
    </source>
</evidence>
<gene>
    <name evidence="3" type="ORF">DFJ64_1360</name>
</gene>
<dbReference type="Pfam" id="PF24623">
    <property type="entry name" value="Phage_zn_bind_8"/>
    <property type="match status" value="1"/>
</dbReference>
<reference evidence="3 4" key="1">
    <citation type="submission" date="2018-08" db="EMBL/GenBank/DDBJ databases">
        <title>Sequencing the genomes of 1000 actinobacteria strains.</title>
        <authorList>
            <person name="Klenk H.-P."/>
        </authorList>
    </citation>
    <scope>NUCLEOTIDE SEQUENCE [LARGE SCALE GENOMIC DNA]</scope>
    <source>
        <strain evidence="3 4">DSM 22891</strain>
    </source>
</reference>
<evidence type="ECO:0000313" key="3">
    <source>
        <dbReference type="EMBL" id="REF35967.1"/>
    </source>
</evidence>
<proteinExistence type="predicted"/>
<evidence type="ECO:0000256" key="1">
    <source>
        <dbReference type="SAM" id="MobiDB-lite"/>
    </source>
</evidence>
<sequence>MATWPGDRTPHDTRGDVEGGHIRGGGGDRAADDSDHARLDLDLIDTGIVDWVFDTSRPDLEGLGTTDRDRFARILLHPCPTCHAPPGQRCVRRGSGEEIPRMDDQHQARRYAITSLATPPPAHSNHTHT</sequence>
<keyword evidence="4" id="KW-1185">Reference proteome</keyword>
<protein>
    <recommendedName>
        <fullName evidence="2">DNA-binding phage zinc finger domain-containing protein</fullName>
    </recommendedName>
</protein>
<dbReference type="InterPro" id="IPR056911">
    <property type="entry name" value="Phage_Znf_bind_put"/>
</dbReference>
<name>A0A3D9V367_THECX</name>
<feature type="compositionally biased region" description="Basic and acidic residues" evidence="1">
    <location>
        <begin position="8"/>
        <end position="21"/>
    </location>
</feature>
<feature type="domain" description="DNA-binding phage zinc finger" evidence="2">
    <location>
        <begin position="69"/>
        <end position="120"/>
    </location>
</feature>
<feature type="region of interest" description="Disordered" evidence="1">
    <location>
        <begin position="1"/>
        <end position="34"/>
    </location>
</feature>
<dbReference type="Proteomes" id="UP000256485">
    <property type="component" value="Unassembled WGS sequence"/>
</dbReference>
<accession>A0A3D9V367</accession>
<evidence type="ECO:0000259" key="2">
    <source>
        <dbReference type="Pfam" id="PF24623"/>
    </source>
</evidence>
<organism evidence="3 4">
    <name type="scientific">Thermasporomyces composti</name>
    <dbReference type="NCBI Taxonomy" id="696763"/>
    <lineage>
        <taxon>Bacteria</taxon>
        <taxon>Bacillati</taxon>
        <taxon>Actinomycetota</taxon>
        <taxon>Actinomycetes</taxon>
        <taxon>Propionibacteriales</taxon>
        <taxon>Nocardioidaceae</taxon>
        <taxon>Thermasporomyces</taxon>
    </lineage>
</organism>
<dbReference type="AlphaFoldDB" id="A0A3D9V367"/>